<dbReference type="GO" id="GO:0003677">
    <property type="term" value="F:DNA binding"/>
    <property type="evidence" value="ECO:0007669"/>
    <property type="project" value="UniProtKB-KW"/>
</dbReference>
<evidence type="ECO:0000313" key="1">
    <source>
        <dbReference type="EMBL" id="MFC3700584.1"/>
    </source>
</evidence>
<dbReference type="RefSeq" id="WP_353958982.1">
    <property type="nucleotide sequence ID" value="NZ_JAUFQI010000001.1"/>
</dbReference>
<name>A0ABV7WQD0_9GAMM</name>
<organism evidence="1 2">
    <name type="scientific">Reinekea marina</name>
    <dbReference type="NCBI Taxonomy" id="1310421"/>
    <lineage>
        <taxon>Bacteria</taxon>
        <taxon>Pseudomonadati</taxon>
        <taxon>Pseudomonadota</taxon>
        <taxon>Gammaproteobacteria</taxon>
        <taxon>Oceanospirillales</taxon>
        <taxon>Saccharospirillaceae</taxon>
        <taxon>Reinekea</taxon>
    </lineage>
</organism>
<reference evidence="2" key="1">
    <citation type="journal article" date="2019" name="Int. J. Syst. Evol. Microbiol.">
        <title>The Global Catalogue of Microorganisms (GCM) 10K type strain sequencing project: providing services to taxonomists for standard genome sequencing and annotation.</title>
        <authorList>
            <consortium name="The Broad Institute Genomics Platform"/>
            <consortium name="The Broad Institute Genome Sequencing Center for Infectious Disease"/>
            <person name="Wu L."/>
            <person name="Ma J."/>
        </authorList>
    </citation>
    <scope>NUCLEOTIDE SEQUENCE [LARGE SCALE GENOMIC DNA]</scope>
    <source>
        <strain evidence="2">CECT 8288</strain>
    </source>
</reference>
<gene>
    <name evidence="1" type="ORF">ACFOND_02950</name>
</gene>
<keyword evidence="1" id="KW-0238">DNA-binding</keyword>
<keyword evidence="2" id="KW-1185">Reference proteome</keyword>
<dbReference type="SUPFAM" id="SSF142906">
    <property type="entry name" value="YjbR-like"/>
    <property type="match status" value="1"/>
</dbReference>
<dbReference type="InterPro" id="IPR007351">
    <property type="entry name" value="YjbR"/>
</dbReference>
<dbReference type="EMBL" id="JBHRYN010000005">
    <property type="protein sequence ID" value="MFC3700584.1"/>
    <property type="molecule type" value="Genomic_DNA"/>
</dbReference>
<comment type="caution">
    <text evidence="1">The sequence shown here is derived from an EMBL/GenBank/DDBJ whole genome shotgun (WGS) entry which is preliminary data.</text>
</comment>
<dbReference type="Proteomes" id="UP001595710">
    <property type="component" value="Unassembled WGS sequence"/>
</dbReference>
<evidence type="ECO:0000313" key="2">
    <source>
        <dbReference type="Proteomes" id="UP001595710"/>
    </source>
</evidence>
<proteinExistence type="predicted"/>
<dbReference type="PANTHER" id="PTHR35145">
    <property type="entry name" value="CYTOPLASMIC PROTEIN-RELATED"/>
    <property type="match status" value="1"/>
</dbReference>
<protein>
    <submittedName>
        <fullName evidence="1">MmcQ/YjbR family DNA-binding protein</fullName>
    </submittedName>
</protein>
<sequence>MQSFQSLEQQEIVNVINKTPMTYEEFNHFCGSFKATTHVVQWGGSHVWKVGGKVFAIGGWENNDSKPAFTFKTSEQDFYFLSDHECYRPAPYLASRGMKWIQLFQYTPDERDNLEYYISESYRIVGLGLSKKKQKELDLNLLK</sequence>
<dbReference type="InterPro" id="IPR058532">
    <property type="entry name" value="YjbR/MT2646/Rv2570-like"/>
</dbReference>
<dbReference type="InterPro" id="IPR038056">
    <property type="entry name" value="YjbR-like_sf"/>
</dbReference>
<dbReference type="Pfam" id="PF04237">
    <property type="entry name" value="YjbR"/>
    <property type="match status" value="1"/>
</dbReference>
<dbReference type="Gene3D" id="3.90.1150.30">
    <property type="match status" value="1"/>
</dbReference>
<dbReference type="PANTHER" id="PTHR35145:SF1">
    <property type="entry name" value="CYTOPLASMIC PROTEIN"/>
    <property type="match status" value="1"/>
</dbReference>
<accession>A0ABV7WQD0</accession>